<keyword evidence="2" id="KW-0378">Hydrolase</keyword>
<feature type="chain" id="PRO_5015848725" evidence="3">
    <location>
        <begin position="22"/>
        <end position="122"/>
    </location>
</feature>
<dbReference type="Proteomes" id="UP000248039">
    <property type="component" value="Unassembled WGS sequence"/>
</dbReference>
<keyword evidence="1" id="KW-0540">Nuclease</keyword>
<dbReference type="Gene3D" id="3.10.450.30">
    <property type="entry name" value="Microbial ribonucleases"/>
    <property type="match status" value="1"/>
</dbReference>
<evidence type="ECO:0000256" key="3">
    <source>
        <dbReference type="SAM" id="SignalP"/>
    </source>
</evidence>
<dbReference type="AlphaFoldDB" id="A0A2V4N2B2"/>
<proteinExistence type="predicted"/>
<dbReference type="InterPro" id="IPR000026">
    <property type="entry name" value="N1-like"/>
</dbReference>
<dbReference type="EMBL" id="PYBW01000119">
    <property type="protein sequence ID" value="PYC70629.1"/>
    <property type="molecule type" value="Genomic_DNA"/>
</dbReference>
<evidence type="ECO:0000256" key="2">
    <source>
        <dbReference type="ARBA" id="ARBA00022801"/>
    </source>
</evidence>
<dbReference type="InterPro" id="IPR016191">
    <property type="entry name" value="Ribonuclease/ribotoxin"/>
</dbReference>
<dbReference type="OrthoDB" id="4206279at2"/>
<keyword evidence="3" id="KW-0732">Signal</keyword>
<protein>
    <submittedName>
        <fullName evidence="4">Ribonuclease N</fullName>
    </submittedName>
</protein>
<organism evidence="4 5">
    <name type="scientific">Streptomyces tateyamensis</name>
    <dbReference type="NCBI Taxonomy" id="565073"/>
    <lineage>
        <taxon>Bacteria</taxon>
        <taxon>Bacillati</taxon>
        <taxon>Actinomycetota</taxon>
        <taxon>Actinomycetes</taxon>
        <taxon>Kitasatosporales</taxon>
        <taxon>Streptomycetaceae</taxon>
        <taxon>Streptomyces</taxon>
    </lineage>
</organism>
<evidence type="ECO:0000313" key="5">
    <source>
        <dbReference type="Proteomes" id="UP000248039"/>
    </source>
</evidence>
<dbReference type="GO" id="GO:0003723">
    <property type="term" value="F:RNA binding"/>
    <property type="evidence" value="ECO:0007669"/>
    <property type="project" value="InterPro"/>
</dbReference>
<reference evidence="4 5" key="1">
    <citation type="submission" date="2018-03" db="EMBL/GenBank/DDBJ databases">
        <title>Bioinformatic expansion and discovery of thiopeptide antibiotics.</title>
        <authorList>
            <person name="Schwalen C.J."/>
            <person name="Hudson G.A."/>
            <person name="Mitchell D.A."/>
        </authorList>
    </citation>
    <scope>NUCLEOTIDE SEQUENCE [LARGE SCALE GENOMIC DNA]</scope>
    <source>
        <strain evidence="4 5">ATCC 21389</strain>
    </source>
</reference>
<dbReference type="Pfam" id="PF00545">
    <property type="entry name" value="Ribonuclease"/>
    <property type="match status" value="1"/>
</dbReference>
<feature type="signal peptide" evidence="3">
    <location>
        <begin position="1"/>
        <end position="21"/>
    </location>
</feature>
<accession>A0A2V4N2B2</accession>
<evidence type="ECO:0000313" key="4">
    <source>
        <dbReference type="EMBL" id="PYC70629.1"/>
    </source>
</evidence>
<gene>
    <name evidence="4" type="ORF">C7C46_27310</name>
</gene>
<sequence>MLAAVTSLLSVSVLVSPAANAAVYSSCQLSGCAAAADADSTWSSYGYPTSRGWYDWPDGECSYAGGQFSNYEGQLPSGDTYYEYDVNPRACGAHRDAVRIVVDFTTGAVYYSPDHYANFYRL</sequence>
<evidence type="ECO:0000256" key="1">
    <source>
        <dbReference type="ARBA" id="ARBA00022722"/>
    </source>
</evidence>
<dbReference type="GO" id="GO:0004521">
    <property type="term" value="F:RNA endonuclease activity"/>
    <property type="evidence" value="ECO:0007669"/>
    <property type="project" value="InterPro"/>
</dbReference>
<keyword evidence="5" id="KW-1185">Reference proteome</keyword>
<comment type="caution">
    <text evidence="4">The sequence shown here is derived from an EMBL/GenBank/DDBJ whole genome shotgun (WGS) entry which is preliminary data.</text>
</comment>
<name>A0A2V4N2B2_9ACTN</name>
<dbReference type="GO" id="GO:0016787">
    <property type="term" value="F:hydrolase activity"/>
    <property type="evidence" value="ECO:0007669"/>
    <property type="project" value="UniProtKB-KW"/>
</dbReference>
<dbReference type="SUPFAM" id="SSF53933">
    <property type="entry name" value="Microbial ribonucleases"/>
    <property type="match status" value="1"/>
</dbReference>